<dbReference type="InterPro" id="IPR014001">
    <property type="entry name" value="Helicase_ATP-bd"/>
</dbReference>
<dbReference type="GO" id="GO:0009409">
    <property type="term" value="P:response to cold"/>
    <property type="evidence" value="ECO:0007669"/>
    <property type="project" value="TreeGrafter"/>
</dbReference>
<dbReference type="PROSITE" id="PS51194">
    <property type="entry name" value="HELICASE_CTER"/>
    <property type="match status" value="1"/>
</dbReference>
<dbReference type="GO" id="GO:0003724">
    <property type="term" value="F:RNA helicase activity"/>
    <property type="evidence" value="ECO:0007669"/>
    <property type="project" value="TreeGrafter"/>
</dbReference>
<keyword evidence="3 7" id="KW-0347">Helicase</keyword>
<evidence type="ECO:0000313" key="7">
    <source>
        <dbReference type="EMBL" id="MDQ0215986.1"/>
    </source>
</evidence>
<keyword evidence="1" id="KW-0547">Nucleotide-binding</keyword>
<keyword evidence="4" id="KW-0067">ATP-binding</keyword>
<dbReference type="GO" id="GO:0033592">
    <property type="term" value="F:RNA strand annealing activity"/>
    <property type="evidence" value="ECO:0007669"/>
    <property type="project" value="TreeGrafter"/>
</dbReference>
<dbReference type="GO" id="GO:0005840">
    <property type="term" value="C:ribosome"/>
    <property type="evidence" value="ECO:0007669"/>
    <property type="project" value="TreeGrafter"/>
</dbReference>
<evidence type="ECO:0000256" key="1">
    <source>
        <dbReference type="ARBA" id="ARBA00022741"/>
    </source>
</evidence>
<name>A0AAJ1WLA3_9BACI</name>
<dbReference type="Proteomes" id="UP001237207">
    <property type="component" value="Unassembled WGS sequence"/>
</dbReference>
<evidence type="ECO:0000259" key="6">
    <source>
        <dbReference type="PROSITE" id="PS51194"/>
    </source>
</evidence>
<organism evidence="7 8">
    <name type="scientific">Oikeobacillus pervagus</name>
    <dbReference type="NCBI Taxonomy" id="1325931"/>
    <lineage>
        <taxon>Bacteria</taxon>
        <taxon>Bacillati</taxon>
        <taxon>Bacillota</taxon>
        <taxon>Bacilli</taxon>
        <taxon>Bacillales</taxon>
        <taxon>Bacillaceae</taxon>
        <taxon>Oikeobacillus</taxon>
    </lineage>
</organism>
<dbReference type="InterPro" id="IPR011545">
    <property type="entry name" value="DEAD/DEAH_box_helicase_dom"/>
</dbReference>
<dbReference type="AlphaFoldDB" id="A0AAJ1WLA3"/>
<dbReference type="InterPro" id="IPR001650">
    <property type="entry name" value="Helicase_C-like"/>
</dbReference>
<protein>
    <submittedName>
        <fullName evidence="7">Superfamily II DNA/RNA helicase</fullName>
    </submittedName>
</protein>
<dbReference type="GO" id="GO:0005524">
    <property type="term" value="F:ATP binding"/>
    <property type="evidence" value="ECO:0007669"/>
    <property type="project" value="UniProtKB-KW"/>
</dbReference>
<dbReference type="PANTHER" id="PTHR47963:SF7">
    <property type="entry name" value="ATP-DEPENDENT RNA HELICASE YFML-RELATED"/>
    <property type="match status" value="1"/>
</dbReference>
<gene>
    <name evidence="7" type="ORF">J2S13_002408</name>
</gene>
<dbReference type="EMBL" id="JAUSUC010000032">
    <property type="protein sequence ID" value="MDQ0215986.1"/>
    <property type="molecule type" value="Genomic_DNA"/>
</dbReference>
<evidence type="ECO:0000256" key="2">
    <source>
        <dbReference type="ARBA" id="ARBA00022801"/>
    </source>
</evidence>
<dbReference type="SMART" id="SM00487">
    <property type="entry name" value="DEXDc"/>
    <property type="match status" value="1"/>
</dbReference>
<proteinExistence type="predicted"/>
<dbReference type="CDD" id="cd00268">
    <property type="entry name" value="DEADc"/>
    <property type="match status" value="1"/>
</dbReference>
<dbReference type="CDD" id="cd18787">
    <property type="entry name" value="SF2_C_DEAD"/>
    <property type="match status" value="1"/>
</dbReference>
<dbReference type="Pfam" id="PF00271">
    <property type="entry name" value="Helicase_C"/>
    <property type="match status" value="1"/>
</dbReference>
<keyword evidence="8" id="KW-1185">Reference proteome</keyword>
<evidence type="ECO:0000313" key="8">
    <source>
        <dbReference type="Proteomes" id="UP001237207"/>
    </source>
</evidence>
<dbReference type="InterPro" id="IPR027417">
    <property type="entry name" value="P-loop_NTPase"/>
</dbReference>
<reference evidence="7" key="1">
    <citation type="submission" date="2023-07" db="EMBL/GenBank/DDBJ databases">
        <title>Genomic Encyclopedia of Type Strains, Phase IV (KMG-IV): sequencing the most valuable type-strain genomes for metagenomic binning, comparative biology and taxonomic classification.</title>
        <authorList>
            <person name="Goeker M."/>
        </authorList>
    </citation>
    <scope>NUCLEOTIDE SEQUENCE</scope>
    <source>
        <strain evidence="7">DSM 23947</strain>
    </source>
</reference>
<evidence type="ECO:0000256" key="3">
    <source>
        <dbReference type="ARBA" id="ARBA00022806"/>
    </source>
</evidence>
<dbReference type="GO" id="GO:0016787">
    <property type="term" value="F:hydrolase activity"/>
    <property type="evidence" value="ECO:0007669"/>
    <property type="project" value="UniProtKB-KW"/>
</dbReference>
<evidence type="ECO:0000256" key="4">
    <source>
        <dbReference type="ARBA" id="ARBA00022840"/>
    </source>
</evidence>
<dbReference type="PANTHER" id="PTHR47963">
    <property type="entry name" value="DEAD-BOX ATP-DEPENDENT RNA HELICASE 47, MITOCHONDRIAL"/>
    <property type="match status" value="1"/>
</dbReference>
<dbReference type="SMART" id="SM00490">
    <property type="entry name" value="HELICc"/>
    <property type="match status" value="1"/>
</dbReference>
<dbReference type="Gene3D" id="3.40.50.300">
    <property type="entry name" value="P-loop containing nucleotide triphosphate hydrolases"/>
    <property type="match status" value="2"/>
</dbReference>
<dbReference type="InterPro" id="IPR050547">
    <property type="entry name" value="DEAD_box_RNA_helicases"/>
</dbReference>
<sequence length="381" mass="43565">MDTNQKTSWTTLQILKPFIQEAWKESSFAEPTPVQKQAVPIIMEGEDVICESPTGTGKTIAYLLPILNQIDEQKKGLQVVILAPSRELVMQIAEEIRKWTKGSGIVSTSLIGGANIKKQVEKLKKKPQIIVGTTGRIMELIKMKKLKMHEVKTIVVDEFDMLIEQEHIQHITNIIKSTLKERQLLFFSATISEKTKQFANEWMKDPKWVKINREDSSNNVEHLYVVCEQRDKVDVLRKILHTSDMKALAFIKNTDKLFELESKLKYKGISLEILGSEAKKKEREQALKKFRTGEISLLLTTDVAARGLDIAEITHVFHVDFPSKSNQYIHRSGRTGRMGAKGTVISLVTKREESFLEKMSSELQISFKKKRLFKGKLIDEK</sequence>
<keyword evidence="2" id="KW-0378">Hydrolase</keyword>
<accession>A0AAJ1WLA3</accession>
<evidence type="ECO:0000259" key="5">
    <source>
        <dbReference type="PROSITE" id="PS51192"/>
    </source>
</evidence>
<feature type="domain" description="Helicase ATP-binding" evidence="5">
    <location>
        <begin position="39"/>
        <end position="209"/>
    </location>
</feature>
<dbReference type="GO" id="GO:0005829">
    <property type="term" value="C:cytosol"/>
    <property type="evidence" value="ECO:0007669"/>
    <property type="project" value="TreeGrafter"/>
</dbReference>
<dbReference type="RefSeq" id="WP_307257984.1">
    <property type="nucleotide sequence ID" value="NZ_JAUSUC010000032.1"/>
</dbReference>
<dbReference type="PROSITE" id="PS51192">
    <property type="entry name" value="HELICASE_ATP_BIND_1"/>
    <property type="match status" value="1"/>
</dbReference>
<feature type="domain" description="Helicase C-terminal" evidence="6">
    <location>
        <begin position="219"/>
        <end position="378"/>
    </location>
</feature>
<comment type="caution">
    <text evidence="7">The sequence shown here is derived from an EMBL/GenBank/DDBJ whole genome shotgun (WGS) entry which is preliminary data.</text>
</comment>
<dbReference type="Pfam" id="PF00270">
    <property type="entry name" value="DEAD"/>
    <property type="match status" value="1"/>
</dbReference>
<dbReference type="InterPro" id="IPR044742">
    <property type="entry name" value="DEAD/DEAH_RhlB"/>
</dbReference>
<dbReference type="SUPFAM" id="SSF52540">
    <property type="entry name" value="P-loop containing nucleoside triphosphate hydrolases"/>
    <property type="match status" value="1"/>
</dbReference>